<dbReference type="GO" id="GO:0005886">
    <property type="term" value="C:plasma membrane"/>
    <property type="evidence" value="ECO:0007669"/>
    <property type="project" value="UniProtKB-SubCell"/>
</dbReference>
<feature type="transmembrane region" description="Helical" evidence="6">
    <location>
        <begin position="12"/>
        <end position="33"/>
    </location>
</feature>
<dbReference type="EMBL" id="PYFT01000001">
    <property type="protein sequence ID" value="PSR56550.1"/>
    <property type="molecule type" value="Genomic_DNA"/>
</dbReference>
<evidence type="ECO:0000256" key="3">
    <source>
        <dbReference type="ARBA" id="ARBA00022692"/>
    </source>
</evidence>
<evidence type="ECO:0000256" key="5">
    <source>
        <dbReference type="ARBA" id="ARBA00023136"/>
    </source>
</evidence>
<evidence type="ECO:0000256" key="6">
    <source>
        <dbReference type="SAM" id="Phobius"/>
    </source>
</evidence>
<reference evidence="7 8" key="1">
    <citation type="submission" date="2018-03" db="EMBL/GenBank/DDBJ databases">
        <title>Adhaeribacter sp. HMF7605 Genome sequencing and assembly.</title>
        <authorList>
            <person name="Kang H."/>
            <person name="Kang J."/>
            <person name="Cha I."/>
            <person name="Kim H."/>
            <person name="Joh K."/>
        </authorList>
    </citation>
    <scope>NUCLEOTIDE SEQUENCE [LARGE SCALE GENOMIC DNA]</scope>
    <source>
        <strain evidence="7 8">HMF7605</strain>
    </source>
</reference>
<comment type="subcellular location">
    <subcellularLocation>
        <location evidence="1">Cell membrane</location>
        <topology evidence="1">Multi-pass membrane protein</topology>
    </subcellularLocation>
</comment>
<evidence type="ECO:0000256" key="2">
    <source>
        <dbReference type="ARBA" id="ARBA00022475"/>
    </source>
</evidence>
<feature type="transmembrane region" description="Helical" evidence="6">
    <location>
        <begin position="49"/>
        <end position="68"/>
    </location>
</feature>
<accession>A0A2T2YM13</accession>
<dbReference type="RefSeq" id="WP_106932728.1">
    <property type="nucleotide sequence ID" value="NZ_PYFT01000001.1"/>
</dbReference>
<keyword evidence="5 6" id="KW-0472">Membrane</keyword>
<comment type="caution">
    <text evidence="7">The sequence shown here is derived from an EMBL/GenBank/DDBJ whole genome shotgun (WGS) entry which is preliminary data.</text>
</comment>
<name>A0A2T2YM13_9BACT</name>
<keyword evidence="4 6" id="KW-1133">Transmembrane helix</keyword>
<evidence type="ECO:0000313" key="8">
    <source>
        <dbReference type="Proteomes" id="UP000240357"/>
    </source>
</evidence>
<evidence type="ECO:0000256" key="1">
    <source>
        <dbReference type="ARBA" id="ARBA00004651"/>
    </source>
</evidence>
<feature type="transmembrane region" description="Helical" evidence="6">
    <location>
        <begin position="89"/>
        <end position="111"/>
    </location>
</feature>
<keyword evidence="8" id="KW-1185">Reference proteome</keyword>
<dbReference type="InterPro" id="IPR022791">
    <property type="entry name" value="L-PG_synthase/AglD"/>
</dbReference>
<keyword evidence="2" id="KW-1003">Cell membrane</keyword>
<feature type="transmembrane region" description="Helical" evidence="6">
    <location>
        <begin position="236"/>
        <end position="262"/>
    </location>
</feature>
<keyword evidence="3 6" id="KW-0812">Transmembrane</keyword>
<sequence>MDLNRKKLLENFSTKRILIPVFIGLVVIGYMFYRNNDLTDLQNLKNAKPFWLVMTILVLVVRDAGYIYRIRHITEKVLSWRKSLDVIMLWEFASCVLPSVAGGSTVAAFIINKEGIPLGKSLAYVMVTAMLDNLFFLLAVPIVLFATQSDIFPDVEALPDSFKAGLEIAFIISYLLIAFYALLMWYALFRNPKAVKRLFLRVTGVGFLKKWRPAAYMHGTELVWASRQLKGHSLSYWVRACLSTIFVWTARYYVINCLIAAFTDIGFQDHMLIFSRNLIYKVVLLVAVTPGGAGFAEIAFPTFFGKWLGSFTTVIVLLYRMVTYYLYLILGSVFLPRWVARVFGTHVKPELEPELSTK</sequence>
<feature type="transmembrane region" description="Helical" evidence="6">
    <location>
        <begin position="123"/>
        <end position="147"/>
    </location>
</feature>
<organism evidence="7 8">
    <name type="scientific">Adhaeribacter arboris</name>
    <dbReference type="NCBI Taxonomy" id="2072846"/>
    <lineage>
        <taxon>Bacteria</taxon>
        <taxon>Pseudomonadati</taxon>
        <taxon>Bacteroidota</taxon>
        <taxon>Cytophagia</taxon>
        <taxon>Cytophagales</taxon>
        <taxon>Hymenobacteraceae</taxon>
        <taxon>Adhaeribacter</taxon>
    </lineage>
</organism>
<feature type="transmembrane region" description="Helical" evidence="6">
    <location>
        <begin position="168"/>
        <end position="188"/>
    </location>
</feature>
<feature type="transmembrane region" description="Helical" evidence="6">
    <location>
        <begin position="282"/>
        <end position="304"/>
    </location>
</feature>
<dbReference type="Pfam" id="PF03706">
    <property type="entry name" value="LPG_synthase_TM"/>
    <property type="match status" value="1"/>
</dbReference>
<dbReference type="NCBIfam" id="TIGR00374">
    <property type="entry name" value="flippase-like domain"/>
    <property type="match status" value="1"/>
</dbReference>
<dbReference type="PANTHER" id="PTHR37693:SF1">
    <property type="entry name" value="INTEGRAL MEMBRANE PROTEIN"/>
    <property type="match status" value="1"/>
</dbReference>
<proteinExistence type="predicted"/>
<evidence type="ECO:0000256" key="4">
    <source>
        <dbReference type="ARBA" id="ARBA00022989"/>
    </source>
</evidence>
<dbReference type="AlphaFoldDB" id="A0A2T2YM13"/>
<evidence type="ECO:0000313" key="7">
    <source>
        <dbReference type="EMBL" id="PSR56550.1"/>
    </source>
</evidence>
<dbReference type="PANTHER" id="PTHR37693">
    <property type="entry name" value="PHOSPHATIDYLGLYCEROL LYSYLTRANSFERASE"/>
    <property type="match status" value="1"/>
</dbReference>
<protein>
    <submittedName>
        <fullName evidence="7">TIGR00374 family protein</fullName>
    </submittedName>
</protein>
<feature type="transmembrane region" description="Helical" evidence="6">
    <location>
        <begin position="324"/>
        <end position="340"/>
    </location>
</feature>
<gene>
    <name evidence="7" type="ORF">AHMF7605_25170</name>
</gene>
<dbReference type="OrthoDB" id="1493331at2"/>
<dbReference type="Proteomes" id="UP000240357">
    <property type="component" value="Unassembled WGS sequence"/>
</dbReference>